<accession>A0A0D1Z388</accession>
<dbReference type="STRING" id="569365.A0A0D1Z388"/>
<protein>
    <recommendedName>
        <fullName evidence="4">Aldehyde dehydrogenase domain-containing protein</fullName>
    </recommendedName>
</protein>
<dbReference type="GO" id="GO:0005737">
    <property type="term" value="C:cytoplasm"/>
    <property type="evidence" value="ECO:0007669"/>
    <property type="project" value="TreeGrafter"/>
</dbReference>
<proteinExistence type="inferred from homology"/>
<dbReference type="EMBL" id="KN847049">
    <property type="protein sequence ID" value="KIW22101.1"/>
    <property type="molecule type" value="Genomic_DNA"/>
</dbReference>
<feature type="domain" description="Aldehyde dehydrogenase" evidence="4">
    <location>
        <begin position="558"/>
        <end position="705"/>
    </location>
</feature>
<dbReference type="Proteomes" id="UP000054466">
    <property type="component" value="Unassembled WGS sequence"/>
</dbReference>
<evidence type="ECO:0000259" key="4">
    <source>
        <dbReference type="Pfam" id="PF00171"/>
    </source>
</evidence>
<keyword evidence="1 3" id="KW-0560">Oxidoreductase</keyword>
<feature type="active site" evidence="2">
    <location>
        <position position="531"/>
    </location>
</feature>
<dbReference type="InterPro" id="IPR016162">
    <property type="entry name" value="Ald_DH_N"/>
</dbReference>
<keyword evidence="6" id="KW-1185">Reference proteome</keyword>
<name>A0A0D1Z388_9EURO</name>
<dbReference type="PANTHER" id="PTHR43353:SF5">
    <property type="entry name" value="SUCCINATE-SEMIALDEHYDE DEHYDROGENASE, MITOCHONDRIAL"/>
    <property type="match status" value="1"/>
</dbReference>
<dbReference type="Pfam" id="PF00171">
    <property type="entry name" value="Aldedh"/>
    <property type="match status" value="3"/>
</dbReference>
<dbReference type="GO" id="GO:0004777">
    <property type="term" value="F:succinate-semialdehyde dehydrogenase (NAD+) activity"/>
    <property type="evidence" value="ECO:0007669"/>
    <property type="project" value="TreeGrafter"/>
</dbReference>
<dbReference type="InterPro" id="IPR050740">
    <property type="entry name" value="Aldehyde_DH_Superfamily"/>
</dbReference>
<dbReference type="GO" id="GO:0009450">
    <property type="term" value="P:gamma-aminobutyric acid catabolic process"/>
    <property type="evidence" value="ECO:0007669"/>
    <property type="project" value="TreeGrafter"/>
</dbReference>
<sequence length="730" mass="79904">MTMEVWIDGNAYVITYPISAGEILNLVLSHHTAEKLRATQPDIPIKKFRSQYRDFDPRIVRIINMVEYVVSDPFSRVRLDKLTDILAVSLALTVTGTMRSWSSPQKDVFLMSDVAHSMVNHMAQGAAASMENGELLARCIQSMVQGKIEIAEAVHIYEAERMPKAYLKQQVSFLCNRELTTWSRATGSRSSDDGRAGWQILRPEQQSAYAGTAVDKYLHDGRESADAATGVTPALQQKYMDSFLTSNEGANQDSSLFIEKSYLNGEWVDAKSRTIFDVFNSATGKAIASGPECSPEDTERAINAAAAAISSFKLTLPRARAHMLRRWANLILEHGDDLATLVTPENDKALVDAKSEVAYSAVFPQWFGEGAVRACGDVIPASVPGNTVLTIREPIRPYSLITPWNLPAAMMTRYTPVLNAYEAKRYLALADLQSKTSEKQLPRSRLAAPSLLSRLTKLHRRQMSIVELAHWAGFSNGVINVITASANTVQVGHASTSSSSIKKIWFTGSTPVGKLLIRQCTDTTLKKTSMELGGNAPFIVFDDNDIDLAVADLCVYLLYDAFTEKITSKVNEFKVGDNLGTPGITHGPLINRKAVDNTDSHVRDAAAKGAKVLVGGRVMPELGPNYYAPTVLGNITADIASEEAFGPANDTDFGPVSYFLSKDVHRIWRVTRALEVGIAGVNAGIMSDAASHFGGIKSSGFSKGGQQVWDRRVLEMVTLATLIREFQSRL</sequence>
<evidence type="ECO:0000313" key="6">
    <source>
        <dbReference type="Proteomes" id="UP000054466"/>
    </source>
</evidence>
<dbReference type="OrthoDB" id="310895at2759"/>
<dbReference type="Gene3D" id="3.30.9.30">
    <property type="match status" value="1"/>
</dbReference>
<evidence type="ECO:0000256" key="3">
    <source>
        <dbReference type="RuleBase" id="RU003345"/>
    </source>
</evidence>
<reference evidence="5 6" key="1">
    <citation type="submission" date="2015-01" db="EMBL/GenBank/DDBJ databases">
        <title>The Genome Sequence of Cladophialophora immunda CBS83496.</title>
        <authorList>
            <consortium name="The Broad Institute Genomics Platform"/>
            <person name="Cuomo C."/>
            <person name="de Hoog S."/>
            <person name="Gorbushina A."/>
            <person name="Stielow B."/>
            <person name="Teixiera M."/>
            <person name="Abouelleil A."/>
            <person name="Chapman S.B."/>
            <person name="Priest M."/>
            <person name="Young S.K."/>
            <person name="Wortman J."/>
            <person name="Nusbaum C."/>
            <person name="Birren B."/>
        </authorList>
    </citation>
    <scope>NUCLEOTIDE SEQUENCE [LARGE SCALE GENOMIC DNA]</scope>
    <source>
        <strain evidence="5 6">CBS 83496</strain>
    </source>
</reference>
<dbReference type="PANTHER" id="PTHR43353">
    <property type="entry name" value="SUCCINATE-SEMIALDEHYDE DEHYDROGENASE, MITOCHONDRIAL"/>
    <property type="match status" value="1"/>
</dbReference>
<evidence type="ECO:0000256" key="2">
    <source>
        <dbReference type="PROSITE-ProRule" id="PRU10007"/>
    </source>
</evidence>
<dbReference type="RefSeq" id="XP_016242317.1">
    <property type="nucleotide sequence ID" value="XM_016400049.1"/>
</dbReference>
<dbReference type="HOGENOM" id="CLU_379464_0_0_1"/>
<dbReference type="GeneID" id="27351711"/>
<organism evidence="5 6">
    <name type="scientific">Cladophialophora immunda</name>
    <dbReference type="NCBI Taxonomy" id="569365"/>
    <lineage>
        <taxon>Eukaryota</taxon>
        <taxon>Fungi</taxon>
        <taxon>Dikarya</taxon>
        <taxon>Ascomycota</taxon>
        <taxon>Pezizomycotina</taxon>
        <taxon>Eurotiomycetes</taxon>
        <taxon>Chaetothyriomycetidae</taxon>
        <taxon>Chaetothyriales</taxon>
        <taxon>Herpotrichiellaceae</taxon>
        <taxon>Cladophialophora</taxon>
    </lineage>
</organism>
<dbReference type="InterPro" id="IPR036188">
    <property type="entry name" value="FAD/NAD-bd_sf"/>
</dbReference>
<dbReference type="InterPro" id="IPR016161">
    <property type="entry name" value="Ald_DH/histidinol_DH"/>
</dbReference>
<gene>
    <name evidence="5" type="ORF">PV07_12517</name>
</gene>
<dbReference type="Gene3D" id="3.40.605.10">
    <property type="entry name" value="Aldehyde Dehydrogenase, Chain A, domain 1"/>
    <property type="match status" value="3"/>
</dbReference>
<feature type="domain" description="Aldehyde dehydrogenase" evidence="4">
    <location>
        <begin position="463"/>
        <end position="553"/>
    </location>
</feature>
<dbReference type="SUPFAM" id="SSF53720">
    <property type="entry name" value="ALDH-like"/>
    <property type="match status" value="1"/>
</dbReference>
<dbReference type="InterPro" id="IPR015590">
    <property type="entry name" value="Aldehyde_DH_dom"/>
</dbReference>
<dbReference type="VEuPathDB" id="FungiDB:PV07_12517"/>
<evidence type="ECO:0000256" key="1">
    <source>
        <dbReference type="ARBA" id="ARBA00023002"/>
    </source>
</evidence>
<dbReference type="Gene3D" id="3.50.50.60">
    <property type="entry name" value="FAD/NAD(P)-binding domain"/>
    <property type="match status" value="1"/>
</dbReference>
<comment type="similarity">
    <text evidence="3">Belongs to the aldehyde dehydrogenase family.</text>
</comment>
<dbReference type="SUPFAM" id="SSF51905">
    <property type="entry name" value="FAD/NAD(P)-binding domain"/>
    <property type="match status" value="1"/>
</dbReference>
<dbReference type="Gene3D" id="3.40.309.10">
    <property type="entry name" value="Aldehyde Dehydrogenase, Chain A, domain 2"/>
    <property type="match status" value="2"/>
</dbReference>
<evidence type="ECO:0000313" key="5">
    <source>
        <dbReference type="EMBL" id="KIW22101.1"/>
    </source>
</evidence>
<dbReference type="AlphaFoldDB" id="A0A0D1Z388"/>
<dbReference type="InterPro" id="IPR016163">
    <property type="entry name" value="Ald_DH_C"/>
</dbReference>
<feature type="domain" description="Aldehyde dehydrogenase" evidence="4">
    <location>
        <begin position="267"/>
        <end position="413"/>
    </location>
</feature>
<dbReference type="InterPro" id="IPR029510">
    <property type="entry name" value="Ald_DH_CS_GLU"/>
</dbReference>
<dbReference type="PROSITE" id="PS00687">
    <property type="entry name" value="ALDEHYDE_DEHYDR_GLU"/>
    <property type="match status" value="1"/>
</dbReference>